<sequence>MARVTRRGAPTRSGAASSTHEARRLRRDEDERSELERGARVDSGDSGEWLHWQGSASLRSTSKRTDDQQQRRQEVARSCGGDDEPAARMAGQRCGSSSGAG</sequence>
<reference evidence="2 3" key="1">
    <citation type="submission" date="2024-01" db="EMBL/GenBank/DDBJ databases">
        <title>Genome assemblies of Stephania.</title>
        <authorList>
            <person name="Yang L."/>
        </authorList>
    </citation>
    <scope>NUCLEOTIDE SEQUENCE [LARGE SCALE GENOMIC DNA]</scope>
    <source>
        <strain evidence="2">JXDWG</strain>
        <tissue evidence="2">Leaf</tissue>
    </source>
</reference>
<feature type="compositionally biased region" description="Basic and acidic residues" evidence="1">
    <location>
        <begin position="63"/>
        <end position="75"/>
    </location>
</feature>
<accession>A0AAP0JVP7</accession>
<feature type="compositionally biased region" description="Basic and acidic residues" evidence="1">
    <location>
        <begin position="20"/>
        <end position="43"/>
    </location>
</feature>
<dbReference type="AlphaFoldDB" id="A0AAP0JVP7"/>
<dbReference type="EMBL" id="JBBNAG010000004">
    <property type="protein sequence ID" value="KAK9140388.1"/>
    <property type="molecule type" value="Genomic_DNA"/>
</dbReference>
<evidence type="ECO:0000313" key="2">
    <source>
        <dbReference type="EMBL" id="KAK9140388.1"/>
    </source>
</evidence>
<organism evidence="2 3">
    <name type="scientific">Stephania cephalantha</name>
    <dbReference type="NCBI Taxonomy" id="152367"/>
    <lineage>
        <taxon>Eukaryota</taxon>
        <taxon>Viridiplantae</taxon>
        <taxon>Streptophyta</taxon>
        <taxon>Embryophyta</taxon>
        <taxon>Tracheophyta</taxon>
        <taxon>Spermatophyta</taxon>
        <taxon>Magnoliopsida</taxon>
        <taxon>Ranunculales</taxon>
        <taxon>Menispermaceae</taxon>
        <taxon>Menispermoideae</taxon>
        <taxon>Cissampelideae</taxon>
        <taxon>Stephania</taxon>
    </lineage>
</organism>
<evidence type="ECO:0000256" key="1">
    <source>
        <dbReference type="SAM" id="MobiDB-lite"/>
    </source>
</evidence>
<protein>
    <submittedName>
        <fullName evidence="2">Uncharacterized protein</fullName>
    </submittedName>
</protein>
<comment type="caution">
    <text evidence="2">The sequence shown here is derived from an EMBL/GenBank/DDBJ whole genome shotgun (WGS) entry which is preliminary data.</text>
</comment>
<dbReference type="Proteomes" id="UP001419268">
    <property type="component" value="Unassembled WGS sequence"/>
</dbReference>
<name>A0AAP0JVP7_9MAGN</name>
<proteinExistence type="predicted"/>
<evidence type="ECO:0000313" key="3">
    <source>
        <dbReference type="Proteomes" id="UP001419268"/>
    </source>
</evidence>
<feature type="region of interest" description="Disordered" evidence="1">
    <location>
        <begin position="1"/>
        <end position="101"/>
    </location>
</feature>
<gene>
    <name evidence="2" type="ORF">Scep_010069</name>
</gene>
<keyword evidence="3" id="KW-1185">Reference proteome</keyword>